<keyword evidence="8" id="KW-0963">Cytoplasm</keyword>
<dbReference type="SUPFAM" id="SSF52374">
    <property type="entry name" value="Nucleotidylyl transferase"/>
    <property type="match status" value="1"/>
</dbReference>
<comment type="subunit">
    <text evidence="8">Homodimer.</text>
</comment>
<feature type="binding site" evidence="8">
    <location>
        <begin position="30"/>
        <end position="37"/>
    </location>
    <ligand>
        <name>ATP</name>
        <dbReference type="ChEBI" id="CHEBI:30616"/>
    </ligand>
</feature>
<dbReference type="InterPro" id="IPR003721">
    <property type="entry name" value="Pantoate_ligase"/>
</dbReference>
<dbReference type="PANTHER" id="PTHR21299">
    <property type="entry name" value="CYTIDYLATE KINASE/PANTOATE-BETA-ALANINE LIGASE"/>
    <property type="match status" value="1"/>
</dbReference>
<keyword evidence="6 8" id="KW-0067">ATP-binding</keyword>
<dbReference type="EC" id="6.3.2.1" evidence="8"/>
<comment type="miscellaneous">
    <text evidence="8">The reaction proceeds by a bi uni uni bi ping pong mechanism.</text>
</comment>
<dbReference type="InterPro" id="IPR004821">
    <property type="entry name" value="Cyt_trans-like"/>
</dbReference>
<dbReference type="NCBIfam" id="TIGR00018">
    <property type="entry name" value="panC"/>
    <property type="match status" value="1"/>
</dbReference>
<organism evidence="9 10">
    <name type="scientific">Candidatus Muproteobacteria bacterium RBG_16_65_34</name>
    <dbReference type="NCBI Taxonomy" id="1817760"/>
    <lineage>
        <taxon>Bacteria</taxon>
        <taxon>Pseudomonadati</taxon>
        <taxon>Pseudomonadota</taxon>
        <taxon>Candidatus Muproteobacteria</taxon>
    </lineage>
</organism>
<keyword evidence="3 8" id="KW-0436">Ligase</keyword>
<evidence type="ECO:0000256" key="1">
    <source>
        <dbReference type="ARBA" id="ARBA00004990"/>
    </source>
</evidence>
<evidence type="ECO:0000256" key="3">
    <source>
        <dbReference type="ARBA" id="ARBA00022598"/>
    </source>
</evidence>
<dbReference type="Proteomes" id="UP000178885">
    <property type="component" value="Unassembled WGS sequence"/>
</dbReference>
<reference evidence="9 10" key="1">
    <citation type="journal article" date="2016" name="Nat. Commun.">
        <title>Thousands of microbial genomes shed light on interconnected biogeochemical processes in an aquifer system.</title>
        <authorList>
            <person name="Anantharaman K."/>
            <person name="Brown C.T."/>
            <person name="Hug L.A."/>
            <person name="Sharon I."/>
            <person name="Castelle C.J."/>
            <person name="Probst A.J."/>
            <person name="Thomas B.C."/>
            <person name="Singh A."/>
            <person name="Wilkins M.J."/>
            <person name="Karaoz U."/>
            <person name="Brodie E.L."/>
            <person name="Williams K.H."/>
            <person name="Hubbard S.S."/>
            <person name="Banfield J.F."/>
        </authorList>
    </citation>
    <scope>NUCLEOTIDE SEQUENCE [LARGE SCALE GENOMIC DNA]</scope>
</reference>
<feature type="binding site" evidence="8">
    <location>
        <position position="155"/>
    </location>
    <ligand>
        <name>(R)-pantoate</name>
        <dbReference type="ChEBI" id="CHEBI:15980"/>
    </ligand>
</feature>
<evidence type="ECO:0000256" key="4">
    <source>
        <dbReference type="ARBA" id="ARBA00022655"/>
    </source>
</evidence>
<comment type="pathway">
    <text evidence="1 8">Cofactor biosynthesis; (R)-pantothenate biosynthesis; (R)-pantothenate from (R)-pantoate and beta-alanine: step 1/1.</text>
</comment>
<dbReference type="STRING" id="1817760.A2151_00705"/>
<dbReference type="InterPro" id="IPR042176">
    <property type="entry name" value="Pantoate_ligase_C"/>
</dbReference>
<evidence type="ECO:0000256" key="2">
    <source>
        <dbReference type="ARBA" id="ARBA00009256"/>
    </source>
</evidence>
<sequence>MIIAKTVSELRAYLVQRRAGGKHLAFVPTMGNLHAGHLKLIEVARKLADIVVASIYVNPLQFGANEDFDAYPRTPVDDCAALEAQRVDLLFTPSDREMYPRGRETQTTVEVPGLSEMLCGAFRPGHFRGVATAVNRLVNLVQPDLALFGKKDYQQLLVIRLMVSDLGMPVEIVGVETVREHDGLAMSSRNNYLSPQERQAAPRLYAVLGAVRDRILKERASPAGAEQEALAALAAAGFRPDYVSVRRQDDLGVPTPEDKKLVVLAAAWLGRMRLIDNLEFETTGKIPV</sequence>
<dbReference type="GO" id="GO:0005829">
    <property type="term" value="C:cytosol"/>
    <property type="evidence" value="ECO:0007669"/>
    <property type="project" value="TreeGrafter"/>
</dbReference>
<feature type="binding site" evidence="8">
    <location>
        <begin position="149"/>
        <end position="152"/>
    </location>
    <ligand>
        <name>ATP</name>
        <dbReference type="ChEBI" id="CHEBI:30616"/>
    </ligand>
</feature>
<keyword evidence="4 8" id="KW-0566">Pantothenate biosynthesis</keyword>
<dbReference type="Gene3D" id="3.40.50.620">
    <property type="entry name" value="HUPs"/>
    <property type="match status" value="1"/>
</dbReference>
<dbReference type="GO" id="GO:0005524">
    <property type="term" value="F:ATP binding"/>
    <property type="evidence" value="ECO:0007669"/>
    <property type="project" value="UniProtKB-KW"/>
</dbReference>
<evidence type="ECO:0000256" key="7">
    <source>
        <dbReference type="ARBA" id="ARBA00048258"/>
    </source>
</evidence>
<evidence type="ECO:0000256" key="6">
    <source>
        <dbReference type="ARBA" id="ARBA00022840"/>
    </source>
</evidence>
<comment type="similarity">
    <text evidence="2 8">Belongs to the pantothenate synthetase family.</text>
</comment>
<dbReference type="PANTHER" id="PTHR21299:SF1">
    <property type="entry name" value="PANTOATE--BETA-ALANINE LIGASE"/>
    <property type="match status" value="1"/>
</dbReference>
<gene>
    <name evidence="8" type="primary">panC</name>
    <name evidence="9" type="ORF">A2151_00705</name>
</gene>
<proteinExistence type="inferred from homology"/>
<feature type="active site" description="Proton donor" evidence="8">
    <location>
        <position position="37"/>
    </location>
</feature>
<dbReference type="AlphaFoldDB" id="A0A1F6TNG0"/>
<dbReference type="HAMAP" id="MF_00158">
    <property type="entry name" value="PanC"/>
    <property type="match status" value="1"/>
</dbReference>
<comment type="catalytic activity">
    <reaction evidence="7 8">
        <text>(R)-pantoate + beta-alanine + ATP = (R)-pantothenate + AMP + diphosphate + H(+)</text>
        <dbReference type="Rhea" id="RHEA:10912"/>
        <dbReference type="ChEBI" id="CHEBI:15378"/>
        <dbReference type="ChEBI" id="CHEBI:15980"/>
        <dbReference type="ChEBI" id="CHEBI:29032"/>
        <dbReference type="ChEBI" id="CHEBI:30616"/>
        <dbReference type="ChEBI" id="CHEBI:33019"/>
        <dbReference type="ChEBI" id="CHEBI:57966"/>
        <dbReference type="ChEBI" id="CHEBI:456215"/>
        <dbReference type="EC" id="6.3.2.1"/>
    </reaction>
</comment>
<evidence type="ECO:0000256" key="5">
    <source>
        <dbReference type="ARBA" id="ARBA00022741"/>
    </source>
</evidence>
<evidence type="ECO:0000256" key="8">
    <source>
        <dbReference type="HAMAP-Rule" id="MF_00158"/>
    </source>
</evidence>
<dbReference type="InterPro" id="IPR014729">
    <property type="entry name" value="Rossmann-like_a/b/a_fold"/>
</dbReference>
<dbReference type="UniPathway" id="UPA00028">
    <property type="reaction ID" value="UER00005"/>
</dbReference>
<name>A0A1F6TNG0_9PROT</name>
<dbReference type="FunFam" id="3.40.50.620:FF:000013">
    <property type="entry name" value="Pantothenate synthetase"/>
    <property type="match status" value="1"/>
</dbReference>
<dbReference type="GO" id="GO:0004592">
    <property type="term" value="F:pantoate-beta-alanine ligase activity"/>
    <property type="evidence" value="ECO:0007669"/>
    <property type="project" value="UniProtKB-UniRule"/>
</dbReference>
<feature type="binding site" evidence="8">
    <location>
        <position position="61"/>
    </location>
    <ligand>
        <name>(R)-pantoate</name>
        <dbReference type="ChEBI" id="CHEBI:15980"/>
    </ligand>
</feature>
<dbReference type="Gene3D" id="3.30.1300.10">
    <property type="entry name" value="Pantoate-beta-alanine ligase, C-terminal domain"/>
    <property type="match status" value="1"/>
</dbReference>
<dbReference type="Pfam" id="PF02569">
    <property type="entry name" value="Pantoate_ligase"/>
    <property type="match status" value="1"/>
</dbReference>
<comment type="subcellular location">
    <subcellularLocation>
        <location evidence="8">Cytoplasm</location>
    </subcellularLocation>
</comment>
<feature type="binding site" evidence="8">
    <location>
        <position position="178"/>
    </location>
    <ligand>
        <name>ATP</name>
        <dbReference type="ChEBI" id="CHEBI:30616"/>
    </ligand>
</feature>
<keyword evidence="5 8" id="KW-0547">Nucleotide-binding</keyword>
<accession>A0A1F6TNG0</accession>
<dbReference type="GO" id="GO:0015940">
    <property type="term" value="P:pantothenate biosynthetic process"/>
    <property type="evidence" value="ECO:0007669"/>
    <property type="project" value="UniProtKB-UniRule"/>
</dbReference>
<protein>
    <recommendedName>
        <fullName evidence="8">Pantothenate synthetase</fullName>
        <shortName evidence="8">PS</shortName>
        <ecNumber evidence="8">6.3.2.1</ecNumber>
    </recommendedName>
    <alternativeName>
        <fullName evidence="8">Pantoate--beta-alanine ligase</fullName>
    </alternativeName>
    <alternativeName>
        <fullName evidence="8">Pantoate-activating enzyme</fullName>
    </alternativeName>
</protein>
<comment type="function">
    <text evidence="8">Catalyzes the condensation of pantoate with beta-alanine in an ATP-dependent reaction via a pantoyl-adenylate intermediate.</text>
</comment>
<evidence type="ECO:0000313" key="10">
    <source>
        <dbReference type="Proteomes" id="UP000178885"/>
    </source>
</evidence>
<comment type="caution">
    <text evidence="9">The sequence shown here is derived from an EMBL/GenBank/DDBJ whole genome shotgun (WGS) entry which is preliminary data.</text>
</comment>
<feature type="binding site" evidence="8">
    <location>
        <begin position="186"/>
        <end position="189"/>
    </location>
    <ligand>
        <name>ATP</name>
        <dbReference type="ChEBI" id="CHEBI:30616"/>
    </ligand>
</feature>
<dbReference type="EMBL" id="MFSU01000077">
    <property type="protein sequence ID" value="OGI46625.1"/>
    <property type="molecule type" value="Genomic_DNA"/>
</dbReference>
<evidence type="ECO:0000313" key="9">
    <source>
        <dbReference type="EMBL" id="OGI46625.1"/>
    </source>
</evidence>
<feature type="binding site" evidence="8">
    <location>
        <position position="61"/>
    </location>
    <ligand>
        <name>beta-alanine</name>
        <dbReference type="ChEBI" id="CHEBI:57966"/>
    </ligand>
</feature>
<dbReference type="CDD" id="cd00560">
    <property type="entry name" value="PanC"/>
    <property type="match status" value="1"/>
</dbReference>
<dbReference type="NCBIfam" id="TIGR00125">
    <property type="entry name" value="cyt_tran_rel"/>
    <property type="match status" value="1"/>
</dbReference>